<dbReference type="InterPro" id="IPR050701">
    <property type="entry name" value="Histone_Mod_Regulator"/>
</dbReference>
<feature type="compositionally biased region" description="Polar residues" evidence="5">
    <location>
        <begin position="34"/>
        <end position="47"/>
    </location>
</feature>
<protein>
    <recommendedName>
        <fullName evidence="10">Protein Jade-1</fullName>
    </recommendedName>
</protein>
<feature type="region of interest" description="Disordered" evidence="5">
    <location>
        <begin position="713"/>
        <end position="739"/>
    </location>
</feature>
<proteinExistence type="predicted"/>
<feature type="domain" description="PHD-type" evidence="7">
    <location>
        <begin position="317"/>
        <end position="434"/>
    </location>
</feature>
<evidence type="ECO:0000313" key="9">
    <source>
        <dbReference type="Proteomes" id="UP000233551"/>
    </source>
</evidence>
<evidence type="ECO:0000259" key="6">
    <source>
        <dbReference type="PROSITE" id="PS50016"/>
    </source>
</evidence>
<feature type="compositionally biased region" description="Basic and acidic residues" evidence="5">
    <location>
        <begin position="713"/>
        <end position="728"/>
    </location>
</feature>
<evidence type="ECO:0000256" key="2">
    <source>
        <dbReference type="ARBA" id="ARBA00022771"/>
    </source>
</evidence>
<dbReference type="GO" id="GO:0006357">
    <property type="term" value="P:regulation of transcription by RNA polymerase II"/>
    <property type="evidence" value="ECO:0007669"/>
    <property type="project" value="TreeGrafter"/>
</dbReference>
<evidence type="ECO:0000256" key="5">
    <source>
        <dbReference type="SAM" id="MobiDB-lite"/>
    </source>
</evidence>
<evidence type="ECO:0000256" key="1">
    <source>
        <dbReference type="ARBA" id="ARBA00022723"/>
    </source>
</evidence>
<evidence type="ECO:0000259" key="7">
    <source>
        <dbReference type="PROSITE" id="PS51805"/>
    </source>
</evidence>
<feature type="region of interest" description="Disordered" evidence="5">
    <location>
        <begin position="1"/>
        <end position="48"/>
    </location>
</feature>
<name>A0A2I0KZG5_PUNGR</name>
<feature type="compositionally biased region" description="Polar residues" evidence="5">
    <location>
        <begin position="1201"/>
        <end position="1213"/>
    </location>
</feature>
<comment type="caution">
    <text evidence="8">The sequence shown here is derived from an EMBL/GenBank/DDBJ whole genome shotgun (WGS) entry which is preliminary data.</text>
</comment>
<feature type="region of interest" description="Disordered" evidence="5">
    <location>
        <begin position="90"/>
        <end position="128"/>
    </location>
</feature>
<dbReference type="PROSITE" id="PS51805">
    <property type="entry name" value="EPHD"/>
    <property type="match status" value="2"/>
</dbReference>
<evidence type="ECO:0000313" key="8">
    <source>
        <dbReference type="EMBL" id="PKI73832.1"/>
    </source>
</evidence>
<evidence type="ECO:0000256" key="3">
    <source>
        <dbReference type="ARBA" id="ARBA00022833"/>
    </source>
</evidence>
<feature type="domain" description="PHD-type" evidence="6">
    <location>
        <begin position="259"/>
        <end position="310"/>
    </location>
</feature>
<dbReference type="EMBL" id="PGOL01000249">
    <property type="protein sequence ID" value="PKI73832.1"/>
    <property type="molecule type" value="Genomic_DNA"/>
</dbReference>
<evidence type="ECO:0000256" key="4">
    <source>
        <dbReference type="PROSITE-ProRule" id="PRU00146"/>
    </source>
</evidence>
<reference evidence="8 9" key="1">
    <citation type="submission" date="2017-11" db="EMBL/GenBank/DDBJ databases">
        <title>De-novo sequencing of pomegranate (Punica granatum L.) genome.</title>
        <authorList>
            <person name="Akparov Z."/>
            <person name="Amiraslanov A."/>
            <person name="Hajiyeva S."/>
            <person name="Abbasov M."/>
            <person name="Kaur K."/>
            <person name="Hamwieh A."/>
            <person name="Solovyev V."/>
            <person name="Salamov A."/>
            <person name="Braich B."/>
            <person name="Kosarev P."/>
            <person name="Mahmoud A."/>
            <person name="Hajiyev E."/>
            <person name="Babayeva S."/>
            <person name="Izzatullayeva V."/>
            <person name="Mammadov A."/>
            <person name="Mammadov A."/>
            <person name="Sharifova S."/>
            <person name="Ojaghi J."/>
            <person name="Eynullazada K."/>
            <person name="Bayramov B."/>
            <person name="Abdulazimova A."/>
            <person name="Shahmuradov I."/>
        </authorList>
    </citation>
    <scope>NUCLEOTIDE SEQUENCE [LARGE SCALE GENOMIC DNA]</scope>
    <source>
        <strain evidence="9">cv. AG2017</strain>
        <tissue evidence="8">Leaf</tissue>
    </source>
</reference>
<keyword evidence="9" id="KW-1185">Reference proteome</keyword>
<gene>
    <name evidence="8" type="ORF">CRG98_005702</name>
</gene>
<dbReference type="Proteomes" id="UP000233551">
    <property type="component" value="Unassembled WGS sequence"/>
</dbReference>
<feature type="domain" description="PHD-type" evidence="7">
    <location>
        <begin position="1003"/>
        <end position="1112"/>
    </location>
</feature>
<accession>A0A2I0KZG5</accession>
<organism evidence="8 9">
    <name type="scientific">Punica granatum</name>
    <name type="common">Pomegranate</name>
    <dbReference type="NCBI Taxonomy" id="22663"/>
    <lineage>
        <taxon>Eukaryota</taxon>
        <taxon>Viridiplantae</taxon>
        <taxon>Streptophyta</taxon>
        <taxon>Embryophyta</taxon>
        <taxon>Tracheophyta</taxon>
        <taxon>Spermatophyta</taxon>
        <taxon>Magnoliopsida</taxon>
        <taxon>eudicotyledons</taxon>
        <taxon>Gunneridae</taxon>
        <taxon>Pentapetalae</taxon>
        <taxon>rosids</taxon>
        <taxon>malvids</taxon>
        <taxon>Myrtales</taxon>
        <taxon>Lythraceae</taxon>
        <taxon>Punica</taxon>
    </lineage>
</organism>
<dbReference type="InterPro" id="IPR001965">
    <property type="entry name" value="Znf_PHD"/>
</dbReference>
<dbReference type="SMART" id="SM00249">
    <property type="entry name" value="PHD"/>
    <property type="match status" value="4"/>
</dbReference>
<dbReference type="PROSITE" id="PS01359">
    <property type="entry name" value="ZF_PHD_1"/>
    <property type="match status" value="1"/>
</dbReference>
<evidence type="ECO:0008006" key="10">
    <source>
        <dbReference type="Google" id="ProtNLM"/>
    </source>
</evidence>
<dbReference type="STRING" id="22663.A0A2I0KZG5"/>
<dbReference type="Pfam" id="PF13831">
    <property type="entry name" value="PHD_2"/>
    <property type="match status" value="2"/>
</dbReference>
<dbReference type="PROSITE" id="PS50016">
    <property type="entry name" value="ZF_PHD_2"/>
    <property type="match status" value="2"/>
</dbReference>
<keyword evidence="1" id="KW-0479">Metal-binding</keyword>
<feature type="compositionally biased region" description="Basic residues" evidence="5">
    <location>
        <begin position="94"/>
        <end position="116"/>
    </location>
</feature>
<dbReference type="InterPro" id="IPR011011">
    <property type="entry name" value="Znf_FYVE_PHD"/>
</dbReference>
<dbReference type="CDD" id="cd15571">
    <property type="entry name" value="ePHD"/>
    <property type="match status" value="1"/>
</dbReference>
<feature type="region of interest" description="Disordered" evidence="5">
    <location>
        <begin position="1434"/>
        <end position="1463"/>
    </location>
</feature>
<keyword evidence="2 4" id="KW-0863">Zinc-finger</keyword>
<dbReference type="InterPro" id="IPR013083">
    <property type="entry name" value="Znf_RING/FYVE/PHD"/>
</dbReference>
<dbReference type="GO" id="GO:0005634">
    <property type="term" value="C:nucleus"/>
    <property type="evidence" value="ECO:0007669"/>
    <property type="project" value="UniProtKB-ARBA"/>
</dbReference>
<dbReference type="PANTHER" id="PTHR13793:SF107">
    <property type="entry name" value="BROMODOMAIN-CONTAINING PROTEIN HOMOLOG"/>
    <property type="match status" value="1"/>
</dbReference>
<feature type="region of interest" description="Disordered" evidence="5">
    <location>
        <begin position="1188"/>
        <end position="1289"/>
    </location>
</feature>
<dbReference type="InterPro" id="IPR019787">
    <property type="entry name" value="Znf_PHD-finger"/>
</dbReference>
<dbReference type="Pfam" id="PF13832">
    <property type="entry name" value="zf-HC5HC2H_2"/>
    <property type="match status" value="2"/>
</dbReference>
<dbReference type="PANTHER" id="PTHR13793">
    <property type="entry name" value="PHD FINGER PROTEINS"/>
    <property type="match status" value="1"/>
</dbReference>
<keyword evidence="3" id="KW-0862">Zinc</keyword>
<feature type="compositionally biased region" description="Low complexity" evidence="5">
    <location>
        <begin position="1188"/>
        <end position="1200"/>
    </location>
</feature>
<dbReference type="GO" id="GO:0008270">
    <property type="term" value="F:zinc ion binding"/>
    <property type="evidence" value="ECO:0007669"/>
    <property type="project" value="UniProtKB-KW"/>
</dbReference>
<dbReference type="InterPro" id="IPR034732">
    <property type="entry name" value="EPHD"/>
</dbReference>
<dbReference type="SUPFAM" id="SSF57903">
    <property type="entry name" value="FYVE/PHD zinc finger"/>
    <property type="match status" value="2"/>
</dbReference>
<dbReference type="InterPro" id="IPR019786">
    <property type="entry name" value="Zinc_finger_PHD-type_CS"/>
</dbReference>
<feature type="compositionally biased region" description="Basic and acidic residues" evidence="5">
    <location>
        <begin position="117"/>
        <end position="128"/>
    </location>
</feature>
<dbReference type="Gene3D" id="3.30.40.10">
    <property type="entry name" value="Zinc/RING finger domain, C3HC4 (zinc finger)"/>
    <property type="match status" value="4"/>
</dbReference>
<sequence>MSGGRCQLQREEMTTGAGAEGGRGAEEVTFPISRRSQMPEVSTSELGFNSDFFSRARKALSERSPFDIPEDASAPLTAVPTLPGELAALLKHSDSRKRNKKSHSGGDNKKKKKKSAKPGERPRGRDIWSETEDYFRDLKLPDIDNLSDVASGSSLAATKCLALQHYESNNNRDNAEGPDSGNCDGAVHREDKEAMELDDVEDEQACSVSGSCSSSLEWLLGCRDKIYLTTERPSKKRKLLGSDAGLEKVFVAHPCGDDSTICDFCCLGASGTDSNPLVVCSSCRVTVHRKCYGVVEEAGGSWLCSWCKQKESRSRSDYSCVLCPKQEGALKPVQTSGLVEFAHLFCSQWMPEVYIQDLTRMEPILNVERIAETRRKLVCNVCKIKCGVCVRCSHGTCRTSFHPICAREARHRMEIWGKFGDDNVELRAFCSKHSEVQPGGIVLQSEGTSMTAADDSYTGCSSPGTLPVKESQNSKVSCRNGDEAVMQLEEPDSSEVSDCSELQEVSLNDTKISSEHNSGTDACQLNFLDKVETNYGEEAKEIDPLNLLLVLKKLIDGGKVSVKDVASDIGVSPDSLAAKLAGDSLLPDLRCKLVKWLKSHAYLGTVEKDPKLKIRRAVSTKARDGVTDDSDSVAVSVSDVSHPVAVKSVPPRRRTKSNIRVLKDSNLLCSSDNTSAVDNMSHVELSKKNISHVVLEEADESLSLADVLDKQKSEADSFEDSLPRDSKAYDGSNEGETSHGVISANAFDSSNTQHQQLKSNSANRETAGANIDQLAEARKMGLLELSPDDEVEGEIFYFQYRLLHNVRSRKPISDNLIRSIEKSLPQEIDAAHSQKWDAVLLNRYLYERREAKKQGRKEKKHKEAQAVLAAATAAAAASSRSSSFRKDPLDDSANQEKFLNVNITNGRAGPRASETVSRVGMLRDSADRHVDFGKEYTKLCDICSRAEKIMNPILVCSSCKVAVHLDCYRNVRESTGPWYCELCEDLKCSGARDVEFWEKFGSVSECALCGGTTGAFRKSTSGQWVHAFCAEWVFEGTFRRGQVNPVVGMDTISKELDECVICHHKYGVCIKCNYGHCQSTFHPSCARGSGLFMIVKSVGGKLLHKAYCMKHSSEQKAKVESQRYGAEELKSIKQIRVELERLRLLCERIVKREKVKREIVLCTQEILSLKRNTAARLALAQSPFFHPSADVSSDSATTTSINNRSGSEATAVQKSDDMTVDSSVAGKRRPRVTFSLGSSGTDHRTDDGSTSHQKNLIRKPSGKAPLPGKTIPKRPPPPVASRNLSDDGEIRLQQYKKRTETLEKELVMTSDQADLKNKLLPKGYAYVPSDSIPPKDKWTNRDSCPGEPLEDGFLASCHRQGHQSCSGQQKVTRGRFEREWEQAHPKVAGSCPIADSSSRSKLPRMNNFPIVWVSPEVLLVRDLWNNTFSKSKKSLDGYSSTRGGDGDAAASNVYGEITQHRLS</sequence>
<feature type="domain" description="PHD-type" evidence="6">
    <location>
        <begin position="937"/>
        <end position="986"/>
    </location>
</feature>